<feature type="domain" description="Glycosyltransferase 2-like" evidence="1">
    <location>
        <begin position="4"/>
        <end position="130"/>
    </location>
</feature>
<dbReference type="CDD" id="cd06433">
    <property type="entry name" value="GT_2_WfgS_like"/>
    <property type="match status" value="1"/>
</dbReference>
<reference evidence="2 3" key="1">
    <citation type="journal article" date="2011" name="J. Bacteriol.">
        <title>Genome sequence of Methyloversatilis universalis FAM5T, a methylotrophic representative of the order Rhodocyclales.</title>
        <authorList>
            <person name="Kittichotirat W."/>
            <person name="Good N.M."/>
            <person name="Hall R."/>
            <person name="Bringel F."/>
            <person name="Lajus A."/>
            <person name="Medigue C."/>
            <person name="Smalley N.E."/>
            <person name="Beck D."/>
            <person name="Bumgarner R."/>
            <person name="Vuilleumier S."/>
            <person name="Kalyuzhnaya M.G."/>
        </authorList>
    </citation>
    <scope>NUCLEOTIDE SEQUENCE [LARGE SCALE GENOMIC DNA]</scope>
    <source>
        <strain evidence="3">ATCC BAA-1314 / JCM 13912 / FAM5</strain>
    </source>
</reference>
<evidence type="ECO:0000313" key="3">
    <source>
        <dbReference type="Proteomes" id="UP000005019"/>
    </source>
</evidence>
<dbReference type="Proteomes" id="UP000005019">
    <property type="component" value="Unassembled WGS sequence"/>
</dbReference>
<proteinExistence type="predicted"/>
<comment type="caution">
    <text evidence="2">The sequence shown here is derived from an EMBL/GenBank/DDBJ whole genome shotgun (WGS) entry which is preliminary data.</text>
</comment>
<dbReference type="Gene3D" id="3.90.550.10">
    <property type="entry name" value="Spore Coat Polysaccharide Biosynthesis Protein SpsA, Chain A"/>
    <property type="match status" value="1"/>
</dbReference>
<protein>
    <submittedName>
        <fullName evidence="2">Beta-glycosyltransferase</fullName>
    </submittedName>
</protein>
<dbReference type="AlphaFoldDB" id="F5RGU4"/>
<accession>F5RGU4</accession>
<dbReference type="GO" id="GO:0016740">
    <property type="term" value="F:transferase activity"/>
    <property type="evidence" value="ECO:0007669"/>
    <property type="project" value="UniProtKB-KW"/>
</dbReference>
<dbReference type="EMBL" id="AFHG01000058">
    <property type="protein sequence ID" value="EGK70148.1"/>
    <property type="molecule type" value="Genomic_DNA"/>
</dbReference>
<dbReference type="InterPro" id="IPR050834">
    <property type="entry name" value="Glycosyltransf_2"/>
</dbReference>
<dbReference type="OrthoDB" id="433681at2"/>
<dbReference type="InterPro" id="IPR029044">
    <property type="entry name" value="Nucleotide-diphossugar_trans"/>
</dbReference>
<organism evidence="2 3">
    <name type="scientific">Methyloversatilis universalis (strain ATCC BAA-1314 / DSM 25237 / JCM 13912 / CCUG 52030 / FAM5)</name>
    <dbReference type="NCBI Taxonomy" id="1000565"/>
    <lineage>
        <taxon>Bacteria</taxon>
        <taxon>Pseudomonadati</taxon>
        <taxon>Pseudomonadota</taxon>
        <taxon>Betaproteobacteria</taxon>
        <taxon>Nitrosomonadales</taxon>
        <taxon>Sterolibacteriaceae</taxon>
        <taxon>Methyloversatilis</taxon>
    </lineage>
</organism>
<evidence type="ECO:0000313" key="2">
    <source>
        <dbReference type="EMBL" id="EGK70148.1"/>
    </source>
</evidence>
<dbReference type="Pfam" id="PF00535">
    <property type="entry name" value="Glycos_transf_2"/>
    <property type="match status" value="1"/>
</dbReference>
<name>F5RGU4_METUF</name>
<gene>
    <name evidence="2" type="ORF">METUNv1_03535</name>
</gene>
<dbReference type="InterPro" id="IPR001173">
    <property type="entry name" value="Glyco_trans_2-like"/>
</dbReference>
<keyword evidence="2" id="KW-0808">Transferase</keyword>
<sequence>MKISIITVCYNSVATLGDTLASVAAQDHPDVEHIVIDGGSTDGTQALVEREGGHVKVFVSEPDKGIYDAMNKGIRRATGDIVGFINADDFYPSPDVLSSVAGVFEDPGIEVCYGDLCYVRQDDTSRIVRYWQSSDFRPGLFLRGWCPPHPTFFARREVYARHGLFDLRYRIAADVEIMSRFLEVARVRARYLPKLLVKMRMGGTTNRSLGNIWRQNREIADALKSHGLPFSLPRFALSKVLSRGRQFVARPD</sequence>
<dbReference type="STRING" id="1000565.METUNv1_03535"/>
<dbReference type="eggNOG" id="COG1216">
    <property type="taxonomic scope" value="Bacteria"/>
</dbReference>
<dbReference type="SUPFAM" id="SSF53448">
    <property type="entry name" value="Nucleotide-diphospho-sugar transferases"/>
    <property type="match status" value="1"/>
</dbReference>
<dbReference type="PANTHER" id="PTHR43685:SF2">
    <property type="entry name" value="GLYCOSYLTRANSFERASE 2-LIKE DOMAIN-CONTAINING PROTEIN"/>
    <property type="match status" value="1"/>
</dbReference>
<dbReference type="PANTHER" id="PTHR43685">
    <property type="entry name" value="GLYCOSYLTRANSFERASE"/>
    <property type="match status" value="1"/>
</dbReference>
<dbReference type="RefSeq" id="WP_008064013.1">
    <property type="nucleotide sequence ID" value="NZ_AFHG01000058.1"/>
</dbReference>
<evidence type="ECO:0000259" key="1">
    <source>
        <dbReference type="Pfam" id="PF00535"/>
    </source>
</evidence>
<keyword evidence="3" id="KW-1185">Reference proteome</keyword>